<keyword evidence="2" id="KW-1185">Reference proteome</keyword>
<dbReference type="InParanoid" id="A0A165FGU7"/>
<dbReference type="EMBL" id="KV423973">
    <property type="protein sequence ID" value="KZT56725.1"/>
    <property type="molecule type" value="Genomic_DNA"/>
</dbReference>
<proteinExistence type="predicted"/>
<gene>
    <name evidence="1" type="ORF">CALCODRAFT_308792</name>
</gene>
<protein>
    <submittedName>
        <fullName evidence="1">Uncharacterized protein</fullName>
    </submittedName>
</protein>
<reference evidence="1 2" key="1">
    <citation type="journal article" date="2016" name="Mol. Biol. Evol.">
        <title>Comparative Genomics of Early-Diverging Mushroom-Forming Fungi Provides Insights into the Origins of Lignocellulose Decay Capabilities.</title>
        <authorList>
            <person name="Nagy L.G."/>
            <person name="Riley R."/>
            <person name="Tritt A."/>
            <person name="Adam C."/>
            <person name="Daum C."/>
            <person name="Floudas D."/>
            <person name="Sun H."/>
            <person name="Yadav J.S."/>
            <person name="Pangilinan J."/>
            <person name="Larsson K.H."/>
            <person name="Matsuura K."/>
            <person name="Barry K."/>
            <person name="Labutti K."/>
            <person name="Kuo R."/>
            <person name="Ohm R.A."/>
            <person name="Bhattacharya S.S."/>
            <person name="Shirouzu T."/>
            <person name="Yoshinaga Y."/>
            <person name="Martin F.M."/>
            <person name="Grigoriev I.V."/>
            <person name="Hibbett D.S."/>
        </authorList>
    </citation>
    <scope>NUCLEOTIDE SEQUENCE [LARGE SCALE GENOMIC DNA]</scope>
    <source>
        <strain evidence="1 2">HHB12733</strain>
    </source>
</reference>
<evidence type="ECO:0000313" key="1">
    <source>
        <dbReference type="EMBL" id="KZT56725.1"/>
    </source>
</evidence>
<evidence type="ECO:0000313" key="2">
    <source>
        <dbReference type="Proteomes" id="UP000076842"/>
    </source>
</evidence>
<dbReference type="Proteomes" id="UP000076842">
    <property type="component" value="Unassembled WGS sequence"/>
</dbReference>
<organism evidence="1 2">
    <name type="scientific">Calocera cornea HHB12733</name>
    <dbReference type="NCBI Taxonomy" id="1353952"/>
    <lineage>
        <taxon>Eukaryota</taxon>
        <taxon>Fungi</taxon>
        <taxon>Dikarya</taxon>
        <taxon>Basidiomycota</taxon>
        <taxon>Agaricomycotina</taxon>
        <taxon>Dacrymycetes</taxon>
        <taxon>Dacrymycetales</taxon>
        <taxon>Dacrymycetaceae</taxon>
        <taxon>Calocera</taxon>
    </lineage>
</organism>
<name>A0A165FGU7_9BASI</name>
<accession>A0A165FGU7</accession>
<dbReference type="AlphaFoldDB" id="A0A165FGU7"/>
<sequence>MRLNEAVCRMDQHAKLRATLSAVRSASHGIIQETSGLWTEVSRKHTRWNEVNQNDSKCLKDALNFSRNRLVNPRFHTARRLHAPLVVQGVLEILRALVASPIGFRSVRSERSFLGRGSGTEWEWISVTIVDSLLRGVPFAPVRRPHDLRPEAASIHAATCRRVVAASIQASSHICTRPPSRGLAYSDSQTQARVLVPYPISRPYSSSPIRNPPRSQLCKAMTMSGERCIAVVYSGGCRRD</sequence>